<dbReference type="CDD" id="cd04301">
    <property type="entry name" value="NAT_SF"/>
    <property type="match status" value="1"/>
</dbReference>
<sequence>MIVFRKLTLADEVAYRAFEKAMLEDKKVNPYVEWWHVEDFPKFVTDNHQSEQKQEGQSWSTYTRYFAFLDGHIVGFLICFWEIDHPDCQKLGHVGYIVAPAYRRQGLGRRFLTFAKDRYREKGMASVLLVTDQANIASRGLIEQLGGQLVALEEIDHLEKSLQAARYQLRTEDL</sequence>
<evidence type="ECO:0000259" key="1">
    <source>
        <dbReference type="PROSITE" id="PS51186"/>
    </source>
</evidence>
<evidence type="ECO:0000313" key="3">
    <source>
        <dbReference type="Proteomes" id="UP001549122"/>
    </source>
</evidence>
<comment type="caution">
    <text evidence="2">The sequence shown here is derived from an EMBL/GenBank/DDBJ whole genome shotgun (WGS) entry which is preliminary data.</text>
</comment>
<dbReference type="PROSITE" id="PS51186">
    <property type="entry name" value="GNAT"/>
    <property type="match status" value="1"/>
</dbReference>
<dbReference type="InterPro" id="IPR000182">
    <property type="entry name" value="GNAT_dom"/>
</dbReference>
<dbReference type="Gene3D" id="3.40.630.30">
    <property type="match status" value="1"/>
</dbReference>
<evidence type="ECO:0000313" key="2">
    <source>
        <dbReference type="EMBL" id="MET3558722.1"/>
    </source>
</evidence>
<dbReference type="PANTHER" id="PTHR39173">
    <property type="entry name" value="ACETYLTRANSFERASE"/>
    <property type="match status" value="1"/>
</dbReference>
<feature type="domain" description="N-acetyltransferase" evidence="1">
    <location>
        <begin position="2"/>
        <end position="172"/>
    </location>
</feature>
<organism evidence="2 3">
    <name type="scientific">Streptococcus rupicaprae</name>
    <dbReference type="NCBI Taxonomy" id="759619"/>
    <lineage>
        <taxon>Bacteria</taxon>
        <taxon>Bacillati</taxon>
        <taxon>Bacillota</taxon>
        <taxon>Bacilli</taxon>
        <taxon>Lactobacillales</taxon>
        <taxon>Streptococcaceae</taxon>
        <taxon>Streptococcus</taxon>
    </lineage>
</organism>
<dbReference type="SUPFAM" id="SSF55729">
    <property type="entry name" value="Acyl-CoA N-acyltransferases (Nat)"/>
    <property type="match status" value="1"/>
</dbReference>
<accession>A0ABV2FJK2</accession>
<keyword evidence="3" id="KW-1185">Reference proteome</keyword>
<dbReference type="RefSeq" id="WP_354365846.1">
    <property type="nucleotide sequence ID" value="NZ_JBEPLO010000022.1"/>
</dbReference>
<dbReference type="Pfam" id="PF00583">
    <property type="entry name" value="Acetyltransf_1"/>
    <property type="match status" value="1"/>
</dbReference>
<protein>
    <submittedName>
        <fullName evidence="2">Acetyltransferase</fullName>
    </submittedName>
</protein>
<gene>
    <name evidence="2" type="ORF">ABID29_001850</name>
</gene>
<dbReference type="EMBL" id="JBEPLO010000022">
    <property type="protein sequence ID" value="MET3558722.1"/>
    <property type="molecule type" value="Genomic_DNA"/>
</dbReference>
<reference evidence="2 3" key="1">
    <citation type="submission" date="2024-06" db="EMBL/GenBank/DDBJ databases">
        <title>Genomic Encyclopedia of Type Strains, Phase IV (KMG-IV): sequencing the most valuable type-strain genomes for metagenomic binning, comparative biology and taxonomic classification.</title>
        <authorList>
            <person name="Goeker M."/>
        </authorList>
    </citation>
    <scope>NUCLEOTIDE SEQUENCE [LARGE SCALE GENOMIC DNA]</scope>
    <source>
        <strain evidence="2 3">DSM 28303</strain>
    </source>
</reference>
<name>A0ABV2FJK2_9STRE</name>
<dbReference type="InterPro" id="IPR016181">
    <property type="entry name" value="Acyl_CoA_acyltransferase"/>
</dbReference>
<dbReference type="Proteomes" id="UP001549122">
    <property type="component" value="Unassembled WGS sequence"/>
</dbReference>
<proteinExistence type="predicted"/>
<dbReference type="PANTHER" id="PTHR39173:SF1">
    <property type="entry name" value="ACETYLTRANSFERASE"/>
    <property type="match status" value="1"/>
</dbReference>